<evidence type="ECO:0000313" key="4">
    <source>
        <dbReference type="Proteomes" id="UP000295390"/>
    </source>
</evidence>
<dbReference type="Proteomes" id="UP000295390">
    <property type="component" value="Unassembled WGS sequence"/>
</dbReference>
<dbReference type="Gene3D" id="1.10.10.10">
    <property type="entry name" value="Winged helix-like DNA-binding domain superfamily/Winged helix DNA-binding domain"/>
    <property type="match status" value="1"/>
</dbReference>
<dbReference type="Pfam" id="PF01035">
    <property type="entry name" value="DNA_binding_1"/>
    <property type="match status" value="1"/>
</dbReference>
<keyword evidence="4" id="KW-1185">Reference proteome</keyword>
<dbReference type="AlphaFoldDB" id="A0A4R6TG28"/>
<feature type="domain" description="Methylated-DNA-[protein]-cysteine S-methyltransferase DNA binding" evidence="2">
    <location>
        <begin position="14"/>
        <end position="95"/>
    </location>
</feature>
<reference evidence="3 4" key="1">
    <citation type="submission" date="2019-03" db="EMBL/GenBank/DDBJ databases">
        <title>Genomic Encyclopedia of Type Strains, Phase III (KMG-III): the genomes of soil and plant-associated and newly described type strains.</title>
        <authorList>
            <person name="Whitman W."/>
        </authorList>
    </citation>
    <scope>NUCLEOTIDE SEQUENCE [LARGE SCALE GENOMIC DNA]</scope>
    <source>
        <strain evidence="3 4">CECT 8283</strain>
    </source>
</reference>
<dbReference type="PANTHER" id="PTHR42942">
    <property type="entry name" value="6-O-METHYLGUANINE DNA METHYLTRANSFERASE"/>
    <property type="match status" value="1"/>
</dbReference>
<dbReference type="GO" id="GO:0032259">
    <property type="term" value="P:methylation"/>
    <property type="evidence" value="ECO:0007669"/>
    <property type="project" value="UniProtKB-KW"/>
</dbReference>
<dbReference type="NCBIfam" id="TIGR00589">
    <property type="entry name" value="ogt"/>
    <property type="match status" value="1"/>
</dbReference>
<keyword evidence="1" id="KW-0227">DNA damage</keyword>
<accession>A0A4R6TG28</accession>
<dbReference type="InterPro" id="IPR052520">
    <property type="entry name" value="ATL_DNA_repair"/>
</dbReference>
<protein>
    <submittedName>
        <fullName evidence="3">Methylated-DNA-protein-cysteine methyltransferase-like protein</fullName>
    </submittedName>
</protein>
<dbReference type="InterPro" id="IPR036388">
    <property type="entry name" value="WH-like_DNA-bd_sf"/>
</dbReference>
<dbReference type="SUPFAM" id="SSF46767">
    <property type="entry name" value="Methylated DNA-protein cysteine methyltransferase, C-terminal domain"/>
    <property type="match status" value="1"/>
</dbReference>
<dbReference type="GO" id="GO:0006281">
    <property type="term" value="P:DNA repair"/>
    <property type="evidence" value="ECO:0007669"/>
    <property type="project" value="InterPro"/>
</dbReference>
<dbReference type="InterPro" id="IPR014048">
    <property type="entry name" value="MethylDNA_cys_MeTrfase_DNA-bd"/>
</dbReference>
<evidence type="ECO:0000259" key="2">
    <source>
        <dbReference type="Pfam" id="PF01035"/>
    </source>
</evidence>
<dbReference type="GO" id="GO:0008168">
    <property type="term" value="F:methyltransferase activity"/>
    <property type="evidence" value="ECO:0007669"/>
    <property type="project" value="UniProtKB-KW"/>
</dbReference>
<proteinExistence type="predicted"/>
<dbReference type="EMBL" id="SNYH01000002">
    <property type="protein sequence ID" value="TDQ28793.1"/>
    <property type="molecule type" value="Genomic_DNA"/>
</dbReference>
<organism evidence="3 4">
    <name type="scientific">Tenacibaculum caenipelagi</name>
    <dbReference type="NCBI Taxonomy" id="1325435"/>
    <lineage>
        <taxon>Bacteria</taxon>
        <taxon>Pseudomonadati</taxon>
        <taxon>Bacteroidota</taxon>
        <taxon>Flavobacteriia</taxon>
        <taxon>Flavobacteriales</taxon>
        <taxon>Flavobacteriaceae</taxon>
        <taxon>Tenacibaculum</taxon>
    </lineage>
</organism>
<dbReference type="PANTHER" id="PTHR42942:SF1">
    <property type="entry name" value="ALKYLTRANSFERASE-LIKE PROTEIN 1"/>
    <property type="match status" value="1"/>
</dbReference>
<dbReference type="InterPro" id="IPR036217">
    <property type="entry name" value="MethylDNA_cys_MeTrfase_DNAb"/>
</dbReference>
<gene>
    <name evidence="3" type="ORF">DFQ07_1173</name>
</gene>
<keyword evidence="3" id="KW-0808">Transferase</keyword>
<keyword evidence="3" id="KW-0489">Methyltransferase</keyword>
<dbReference type="CDD" id="cd06445">
    <property type="entry name" value="ATase"/>
    <property type="match status" value="1"/>
</dbReference>
<evidence type="ECO:0000256" key="1">
    <source>
        <dbReference type="ARBA" id="ARBA00022763"/>
    </source>
</evidence>
<name>A0A4R6TG28_9FLAO</name>
<sequence length="116" mass="13257">MGKFLYLHCMTDKNFFEKVYEVARLIPHGRVTSYGAIATYLGAARSARMVGWAMNNSSEKEVPAHRVVNRKGLLTGKHHFDGTNLMQQLLESEGIKVVDNQIQDFENIFWNPNDEL</sequence>
<comment type="caution">
    <text evidence="3">The sequence shown here is derived from an EMBL/GenBank/DDBJ whole genome shotgun (WGS) entry which is preliminary data.</text>
</comment>
<evidence type="ECO:0000313" key="3">
    <source>
        <dbReference type="EMBL" id="TDQ28793.1"/>
    </source>
</evidence>